<feature type="compositionally biased region" description="Polar residues" evidence="1">
    <location>
        <begin position="91"/>
        <end position="107"/>
    </location>
</feature>
<dbReference type="AlphaFoldDB" id="A0A2K0U8Z2"/>
<reference evidence="2 3" key="1">
    <citation type="submission" date="2017-02" db="EMBL/GenBank/DDBJ databases">
        <title>Genomes of Trichoderma spp. with biocontrol activity.</title>
        <authorList>
            <person name="Gardiner D."/>
            <person name="Kazan K."/>
            <person name="Vos C."/>
            <person name="Harvey P."/>
        </authorList>
    </citation>
    <scope>NUCLEOTIDE SEQUENCE [LARGE SCALE GENOMIC DNA]</scope>
    <source>
        <strain evidence="2 3">Tr1</strain>
    </source>
</reference>
<name>A0A2K0U8Z2_TRIHA</name>
<accession>A0A2K0U8Z2</accession>
<comment type="caution">
    <text evidence="2">The sequence shown here is derived from an EMBL/GenBank/DDBJ whole genome shotgun (WGS) entry which is preliminary data.</text>
</comment>
<sequence>MSSGGFYKYRCKNFYSHNCPNWVWVNNSPCATCIAEGRDAEERSLPSSTAYRVNIVAPRLRDDILQDTFMESVAPSDVGESGILHDKGNSIIDNGQQPQTLPLRGSTMTSSYQAIARRSLPNGSQLD</sequence>
<evidence type="ECO:0000313" key="3">
    <source>
        <dbReference type="Proteomes" id="UP000236290"/>
    </source>
</evidence>
<dbReference type="Proteomes" id="UP000236290">
    <property type="component" value="Unassembled WGS sequence"/>
</dbReference>
<dbReference type="EMBL" id="MTYI01000063">
    <property type="protein sequence ID" value="PNP54243.1"/>
    <property type="molecule type" value="Genomic_DNA"/>
</dbReference>
<protein>
    <submittedName>
        <fullName evidence="2">Uncharacterized protein</fullName>
    </submittedName>
</protein>
<feature type="region of interest" description="Disordered" evidence="1">
    <location>
        <begin position="80"/>
        <end position="107"/>
    </location>
</feature>
<organism evidence="2 3">
    <name type="scientific">Trichoderma harzianum</name>
    <name type="common">Hypocrea lixii</name>
    <dbReference type="NCBI Taxonomy" id="5544"/>
    <lineage>
        <taxon>Eukaryota</taxon>
        <taxon>Fungi</taxon>
        <taxon>Dikarya</taxon>
        <taxon>Ascomycota</taxon>
        <taxon>Pezizomycotina</taxon>
        <taxon>Sordariomycetes</taxon>
        <taxon>Hypocreomycetidae</taxon>
        <taxon>Hypocreales</taxon>
        <taxon>Hypocreaceae</taxon>
        <taxon>Trichoderma</taxon>
    </lineage>
</organism>
<proteinExistence type="predicted"/>
<evidence type="ECO:0000256" key="1">
    <source>
        <dbReference type="SAM" id="MobiDB-lite"/>
    </source>
</evidence>
<dbReference type="OrthoDB" id="6079484at2759"/>
<gene>
    <name evidence="2" type="ORF">THARTR1_05450</name>
</gene>
<evidence type="ECO:0000313" key="2">
    <source>
        <dbReference type="EMBL" id="PNP54243.1"/>
    </source>
</evidence>